<dbReference type="PRINTS" id="PR00413">
    <property type="entry name" value="HADHALOGNASE"/>
</dbReference>
<dbReference type="InterPro" id="IPR036412">
    <property type="entry name" value="HAD-like_sf"/>
</dbReference>
<dbReference type="InterPro" id="IPR023198">
    <property type="entry name" value="PGP-like_dom2"/>
</dbReference>
<dbReference type="SFLD" id="SFLDG01135">
    <property type="entry name" value="C1.5.6:_HAD__Beta-PGM__Phospha"/>
    <property type="match status" value="1"/>
</dbReference>
<dbReference type="SFLD" id="SFLDG01129">
    <property type="entry name" value="C1.5:_HAD__Beta-PGM__Phosphata"/>
    <property type="match status" value="1"/>
</dbReference>
<dbReference type="PANTHER" id="PTHR18901">
    <property type="entry name" value="2-DEOXYGLUCOSE-6-PHOSPHATE PHOSPHATASE 2"/>
    <property type="match status" value="1"/>
</dbReference>
<dbReference type="SUPFAM" id="SSF56784">
    <property type="entry name" value="HAD-like"/>
    <property type="match status" value="1"/>
</dbReference>
<name>A0ABS3H9A9_9ENTE</name>
<accession>A0ABS3H9A9</accession>
<dbReference type="CDD" id="cd07505">
    <property type="entry name" value="HAD_BPGM-like"/>
    <property type="match status" value="1"/>
</dbReference>
<dbReference type="SFLD" id="SFLDS00003">
    <property type="entry name" value="Haloacid_Dehalogenase"/>
    <property type="match status" value="1"/>
</dbReference>
<sequence length="218" mass="24269">MQVKGVIFDMDGLIFDTEQLYYAGAQKAADKFGIPYDKDLYLDLLGISDEEVIKRYHEMFDHKFGKTKVSDFIAASYENTKMMFASGQAVLKPGVMELLAYLQAAKIDWIIASSNQRKVIDELLFRADLSKHFPKIVSCEDVLRAKPDPAIFLAAQAILGTKKAETLVLEDSQNGVLAAFQANIPVIMIPDLLPPDEVLAAKTRAVLPSLHEVKNYLS</sequence>
<reference evidence="1 2" key="1">
    <citation type="submission" date="2021-03" db="EMBL/GenBank/DDBJ databases">
        <title>Enterococcal diversity collection.</title>
        <authorList>
            <person name="Gilmore M.S."/>
            <person name="Schwartzman J."/>
            <person name="Van Tyne D."/>
            <person name="Martin M."/>
            <person name="Earl A.M."/>
            <person name="Manson A.L."/>
            <person name="Straub T."/>
            <person name="Salamzade R."/>
            <person name="Saavedra J."/>
            <person name="Lebreton F."/>
            <person name="Prichula J."/>
            <person name="Schaufler K."/>
            <person name="Gaca A."/>
            <person name="Sgardioli B."/>
            <person name="Wagenaar J."/>
            <person name="Strong T."/>
        </authorList>
    </citation>
    <scope>NUCLEOTIDE SEQUENCE [LARGE SCALE GENOMIC DNA]</scope>
    <source>
        <strain evidence="1 2">MJM12</strain>
    </source>
</reference>
<dbReference type="InterPro" id="IPR006439">
    <property type="entry name" value="HAD-SF_hydro_IA"/>
</dbReference>
<evidence type="ECO:0000313" key="2">
    <source>
        <dbReference type="Proteomes" id="UP000664256"/>
    </source>
</evidence>
<evidence type="ECO:0000313" key="1">
    <source>
        <dbReference type="EMBL" id="MBO0450039.1"/>
    </source>
</evidence>
<dbReference type="InterPro" id="IPR041492">
    <property type="entry name" value="HAD_2"/>
</dbReference>
<dbReference type="Pfam" id="PF13419">
    <property type="entry name" value="HAD_2"/>
    <property type="match status" value="1"/>
</dbReference>
<dbReference type="PANTHER" id="PTHR18901:SF38">
    <property type="entry name" value="PSEUDOURIDINE-5'-PHOSPHATASE"/>
    <property type="match status" value="1"/>
</dbReference>
<dbReference type="Proteomes" id="UP000664256">
    <property type="component" value="Unassembled WGS sequence"/>
</dbReference>
<dbReference type="InterPro" id="IPR023214">
    <property type="entry name" value="HAD_sf"/>
</dbReference>
<keyword evidence="2" id="KW-1185">Reference proteome</keyword>
<dbReference type="NCBIfam" id="TIGR01509">
    <property type="entry name" value="HAD-SF-IA-v3"/>
    <property type="match status" value="1"/>
</dbReference>
<dbReference type="Gene3D" id="3.40.50.1000">
    <property type="entry name" value="HAD superfamily/HAD-like"/>
    <property type="match status" value="1"/>
</dbReference>
<dbReference type="RefSeq" id="WP_206904292.1">
    <property type="nucleotide sequence ID" value="NZ_JAFLVT010000016.1"/>
</dbReference>
<gene>
    <name evidence="1" type="ORF">JZO76_10945</name>
</gene>
<protein>
    <submittedName>
        <fullName evidence="1">HAD family phosphatase</fullName>
    </submittedName>
</protein>
<comment type="caution">
    <text evidence="1">The sequence shown here is derived from an EMBL/GenBank/DDBJ whole genome shotgun (WGS) entry which is preliminary data.</text>
</comment>
<dbReference type="EMBL" id="JAFLVT010000016">
    <property type="protein sequence ID" value="MBO0450039.1"/>
    <property type="molecule type" value="Genomic_DNA"/>
</dbReference>
<dbReference type="Gene3D" id="1.10.150.240">
    <property type="entry name" value="Putative phosphatase, domain 2"/>
    <property type="match status" value="1"/>
</dbReference>
<organism evidence="1 2">
    <name type="scientific">Candidatus Enterococcus myersii</name>
    <dbReference type="NCBI Taxonomy" id="2815322"/>
    <lineage>
        <taxon>Bacteria</taxon>
        <taxon>Bacillati</taxon>
        <taxon>Bacillota</taxon>
        <taxon>Bacilli</taxon>
        <taxon>Lactobacillales</taxon>
        <taxon>Enterococcaceae</taxon>
        <taxon>Enterococcus</taxon>
    </lineage>
</organism>
<proteinExistence type="predicted"/>